<dbReference type="EMBL" id="VWSF01000003">
    <property type="protein sequence ID" value="KAA5548270.1"/>
    <property type="molecule type" value="Genomic_DNA"/>
</dbReference>
<keyword evidence="2" id="KW-0677">Repeat</keyword>
<dbReference type="Proteomes" id="UP000323426">
    <property type="component" value="Unassembled WGS sequence"/>
</dbReference>
<dbReference type="AlphaFoldDB" id="A0A5M6DQ07"/>
<evidence type="ECO:0000256" key="1">
    <source>
        <dbReference type="ARBA" id="ARBA00022679"/>
    </source>
</evidence>
<dbReference type="InterPro" id="IPR051159">
    <property type="entry name" value="Hexapeptide_acetyltransf"/>
</dbReference>
<reference evidence="4 5" key="1">
    <citation type="submission" date="2019-09" db="EMBL/GenBank/DDBJ databases">
        <title>Genome sequence and assembly of Adhaeribacter sp.</title>
        <authorList>
            <person name="Chhetri G."/>
        </authorList>
    </citation>
    <scope>NUCLEOTIDE SEQUENCE [LARGE SCALE GENOMIC DNA]</scope>
    <source>
        <strain evidence="4 5">DK36</strain>
    </source>
</reference>
<evidence type="ECO:0000256" key="2">
    <source>
        <dbReference type="ARBA" id="ARBA00022737"/>
    </source>
</evidence>
<evidence type="ECO:0000313" key="5">
    <source>
        <dbReference type="Proteomes" id="UP000323426"/>
    </source>
</evidence>
<name>A0A5M6DQ07_9BACT</name>
<evidence type="ECO:0000256" key="3">
    <source>
        <dbReference type="ARBA" id="ARBA00023315"/>
    </source>
</evidence>
<dbReference type="Gene3D" id="2.160.10.10">
    <property type="entry name" value="Hexapeptide repeat proteins"/>
    <property type="match status" value="1"/>
</dbReference>
<dbReference type="PROSITE" id="PS00101">
    <property type="entry name" value="HEXAPEP_TRANSFERASES"/>
    <property type="match status" value="1"/>
</dbReference>
<organism evidence="4 5">
    <name type="scientific">Adhaeribacter rhizoryzae</name>
    <dbReference type="NCBI Taxonomy" id="2607907"/>
    <lineage>
        <taxon>Bacteria</taxon>
        <taxon>Pseudomonadati</taxon>
        <taxon>Bacteroidota</taxon>
        <taxon>Cytophagia</taxon>
        <taxon>Cytophagales</taxon>
        <taxon>Hymenobacteraceae</taxon>
        <taxon>Adhaeribacter</taxon>
    </lineage>
</organism>
<dbReference type="InterPro" id="IPR018357">
    <property type="entry name" value="Hexapep_transf_CS"/>
</dbReference>
<dbReference type="CDD" id="cd04647">
    <property type="entry name" value="LbH_MAT_like"/>
    <property type="match status" value="1"/>
</dbReference>
<protein>
    <submittedName>
        <fullName evidence="4">Acyltransferase</fullName>
    </submittedName>
</protein>
<keyword evidence="5" id="KW-1185">Reference proteome</keyword>
<dbReference type="SUPFAM" id="SSF51161">
    <property type="entry name" value="Trimeric LpxA-like enzymes"/>
    <property type="match status" value="1"/>
</dbReference>
<dbReference type="InterPro" id="IPR011004">
    <property type="entry name" value="Trimer_LpxA-like_sf"/>
</dbReference>
<gene>
    <name evidence="4" type="ORF">F0145_05960</name>
</gene>
<proteinExistence type="predicted"/>
<comment type="caution">
    <text evidence="4">The sequence shown here is derived from an EMBL/GenBank/DDBJ whole genome shotgun (WGS) entry which is preliminary data.</text>
</comment>
<keyword evidence="1 4" id="KW-0808">Transferase</keyword>
<sequence>MYGRLSIGYFKSLVKNINHLSVGNSIKAQLKNKGNGFVFINRNSTLLLKPTGNLQVQNGASFHFNEYWWHKDNFPGMLSIHENATLQVNGEFKIYSGTRLVVNKNARLVLGSGYINHSLNLNCFERIEIGHDVAISENVTIRDSDDHQILAAGHQPTLPITIGNHVWIGMNVTILKGVTIGDGAIIAAGAVVNKNIPARCLAGGVPARVLKENVAWE</sequence>
<dbReference type="GO" id="GO:0016746">
    <property type="term" value="F:acyltransferase activity"/>
    <property type="evidence" value="ECO:0007669"/>
    <property type="project" value="UniProtKB-KW"/>
</dbReference>
<keyword evidence="3 4" id="KW-0012">Acyltransferase</keyword>
<dbReference type="InterPro" id="IPR001451">
    <property type="entry name" value="Hexapep"/>
</dbReference>
<dbReference type="Pfam" id="PF00132">
    <property type="entry name" value="Hexapep"/>
    <property type="match status" value="1"/>
</dbReference>
<dbReference type="PANTHER" id="PTHR23416">
    <property type="entry name" value="SIALIC ACID SYNTHASE-RELATED"/>
    <property type="match status" value="1"/>
</dbReference>
<evidence type="ECO:0000313" key="4">
    <source>
        <dbReference type="EMBL" id="KAA5548270.1"/>
    </source>
</evidence>
<accession>A0A5M6DQ07</accession>